<dbReference type="VEuPathDB" id="FungiDB:GWK60_F00715"/>
<protein>
    <submittedName>
        <fullName evidence="2">Outer spore wall protein LDS2</fullName>
    </submittedName>
</protein>
<reference evidence="2 3" key="1">
    <citation type="submission" date="2015-10" db="EMBL/GenBank/DDBJ databases">
        <title>Draft genomes sequences of Candida glabrata isolates 1A, 1B, 2A, 2B, 3A and 3B.</title>
        <authorList>
            <person name="Haavelsrud O.E."/>
            <person name="Gaustad P."/>
        </authorList>
    </citation>
    <scope>NUCLEOTIDE SEQUENCE [LARGE SCALE GENOMIC DNA]</scope>
    <source>
        <strain evidence="2">910700640</strain>
    </source>
</reference>
<dbReference type="AlphaFoldDB" id="A0A0W0DG81"/>
<feature type="transmembrane region" description="Helical" evidence="1">
    <location>
        <begin position="166"/>
        <end position="189"/>
    </location>
</feature>
<feature type="transmembrane region" description="Helical" evidence="1">
    <location>
        <begin position="141"/>
        <end position="160"/>
    </location>
</feature>
<dbReference type="GO" id="GO:0005628">
    <property type="term" value="C:prospore membrane"/>
    <property type="evidence" value="ECO:0007669"/>
    <property type="project" value="TreeGrafter"/>
</dbReference>
<dbReference type="VEuPathDB" id="FungiDB:CAGL0F00891g"/>
<dbReference type="VEuPathDB" id="FungiDB:B1J91_F00891g"/>
<proteinExistence type="predicted"/>
<gene>
    <name evidence="2" type="ORF">AO440_001140</name>
</gene>
<sequence>MNLNVDPPYKFDFITEPCEIHGPEYTHLNNPEYVNPKPMKGLKLQPLPGDDVIEREKNKLKVRELWQKKQSNKEMNIFQRKFNAYKDRFDEYQGNMALLKKSITEDFQTNKEIFFYPFKGITFDYKNGTSENGPSTMTIKYLMCMVADGSTFALVFGPAMTMVYSLFLGPIAIALVIVQVILVSNYLALMDTRRDTDKLGALVLGNVFTTLNLNQFVVFTQTINIFQGDTNIRLWRRITSAEFLVDTLPNFLIDRSIEILDYIFIVACFFIPFFGITIVQLIFAGQNGFAYFQPYFKELRKMDEKELRKVYYQNYSKWYLYGVACAIIESLPFLSGYLQPSLFVGASLWSARELKEEVKLRTKKFGPIQPQEST</sequence>
<dbReference type="InterPro" id="IPR052786">
    <property type="entry name" value="Spore_wall_assembly"/>
</dbReference>
<dbReference type="GO" id="GO:0005619">
    <property type="term" value="C:ascospore wall"/>
    <property type="evidence" value="ECO:0007669"/>
    <property type="project" value="TreeGrafter"/>
</dbReference>
<comment type="caution">
    <text evidence="2">The sequence shown here is derived from an EMBL/GenBank/DDBJ whole genome shotgun (WGS) entry which is preliminary data.</text>
</comment>
<evidence type="ECO:0000313" key="3">
    <source>
        <dbReference type="Proteomes" id="UP000054886"/>
    </source>
</evidence>
<evidence type="ECO:0000256" key="1">
    <source>
        <dbReference type="SAM" id="Phobius"/>
    </source>
</evidence>
<organism evidence="2 3">
    <name type="scientific">Candida glabrata</name>
    <name type="common">Yeast</name>
    <name type="synonym">Torulopsis glabrata</name>
    <dbReference type="NCBI Taxonomy" id="5478"/>
    <lineage>
        <taxon>Eukaryota</taxon>
        <taxon>Fungi</taxon>
        <taxon>Dikarya</taxon>
        <taxon>Ascomycota</taxon>
        <taxon>Saccharomycotina</taxon>
        <taxon>Saccharomycetes</taxon>
        <taxon>Saccharomycetales</taxon>
        <taxon>Saccharomycetaceae</taxon>
        <taxon>Nakaseomyces</taxon>
    </lineage>
</organism>
<feature type="transmembrane region" description="Helical" evidence="1">
    <location>
        <begin position="318"/>
        <end position="338"/>
    </location>
</feature>
<evidence type="ECO:0000313" key="2">
    <source>
        <dbReference type="EMBL" id="KTB12253.1"/>
    </source>
</evidence>
<feature type="transmembrane region" description="Helical" evidence="1">
    <location>
        <begin position="262"/>
        <end position="283"/>
    </location>
</feature>
<keyword evidence="1" id="KW-0472">Membrane</keyword>
<dbReference type="VEuPathDB" id="FungiDB:GVI51_F00715"/>
<dbReference type="Proteomes" id="UP000054886">
    <property type="component" value="Unassembled WGS sequence"/>
</dbReference>
<dbReference type="GO" id="GO:0005811">
    <property type="term" value="C:lipid droplet"/>
    <property type="evidence" value="ECO:0007669"/>
    <property type="project" value="TreeGrafter"/>
</dbReference>
<name>A0A0W0DG81_CANGB</name>
<dbReference type="EMBL" id="LLZZ01000022">
    <property type="protein sequence ID" value="KTB12253.1"/>
    <property type="molecule type" value="Genomic_DNA"/>
</dbReference>
<dbReference type="PANTHER" id="PTHR34292">
    <property type="entry name" value="OUTER SPORE WALL PROTEIN LDS1"/>
    <property type="match status" value="1"/>
</dbReference>
<keyword evidence="1" id="KW-0812">Transmembrane</keyword>
<accession>A0A0W0DG81</accession>
<keyword evidence="1" id="KW-1133">Transmembrane helix</keyword>
<dbReference type="PANTHER" id="PTHR34292:SF3">
    <property type="entry name" value="OUTER SPORE WALL PROTEIN LDS2-RELATED"/>
    <property type="match status" value="1"/>
</dbReference>